<dbReference type="AlphaFoldDB" id="A0AAW2EGX4"/>
<feature type="compositionally biased region" description="Polar residues" evidence="1">
    <location>
        <begin position="863"/>
        <end position="873"/>
    </location>
</feature>
<evidence type="ECO:0000256" key="1">
    <source>
        <dbReference type="SAM" id="MobiDB-lite"/>
    </source>
</evidence>
<gene>
    <name evidence="2" type="ORF">PUN28_018970</name>
</gene>
<accession>A0AAW2EGX4</accession>
<organism evidence="2 3">
    <name type="scientific">Cardiocondyla obscurior</name>
    <dbReference type="NCBI Taxonomy" id="286306"/>
    <lineage>
        <taxon>Eukaryota</taxon>
        <taxon>Metazoa</taxon>
        <taxon>Ecdysozoa</taxon>
        <taxon>Arthropoda</taxon>
        <taxon>Hexapoda</taxon>
        <taxon>Insecta</taxon>
        <taxon>Pterygota</taxon>
        <taxon>Neoptera</taxon>
        <taxon>Endopterygota</taxon>
        <taxon>Hymenoptera</taxon>
        <taxon>Apocrita</taxon>
        <taxon>Aculeata</taxon>
        <taxon>Formicoidea</taxon>
        <taxon>Formicidae</taxon>
        <taxon>Myrmicinae</taxon>
        <taxon>Cardiocondyla</taxon>
    </lineage>
</organism>
<protein>
    <submittedName>
        <fullName evidence="2">Uncharacterized protein</fullName>
    </submittedName>
</protein>
<feature type="compositionally biased region" description="Low complexity" evidence="1">
    <location>
        <begin position="690"/>
        <end position="701"/>
    </location>
</feature>
<proteinExistence type="predicted"/>
<feature type="region of interest" description="Disordered" evidence="1">
    <location>
        <begin position="827"/>
        <end position="873"/>
    </location>
</feature>
<feature type="region of interest" description="Disordered" evidence="1">
    <location>
        <begin position="681"/>
        <end position="701"/>
    </location>
</feature>
<keyword evidence="3" id="KW-1185">Reference proteome</keyword>
<name>A0AAW2EGX4_9HYME</name>
<evidence type="ECO:0000313" key="3">
    <source>
        <dbReference type="Proteomes" id="UP001430953"/>
    </source>
</evidence>
<sequence>MSAGASGPEEAVTPAEHVYDDYLVDEVNRLNPSDLQLNDDDDNWLYIPPQCSIESTVQDLYGWLKAEPRLDVQNSKKCIDTRTFTRPKKRSARMSFEFIFEKLPPSITDVQKLQETDVAPIENVKKFLPASFRDEEYVPPILKPSAKTAMNVLSDENAISGQESMEAFMNMSQSKGIDSFINLDEPEFNDLLMNVSQPSVLFTSVISSNDSLFIKNDTLSVKNKNVAQNDVEDSSNFNDINSTYIMKSTDNTITLNETHRTNTPSKEPRLDKSLNETYNRFSNGAPGSSRSSLDKGETVALSSTFVAEPNADATFVQSQNTASNDVQSLDITYVSSTKDAKRSISPMFINDVYVPTMHVDKIDLNVTCDVPTHEIKSVDALTCETLEEEKTLNISFKAPICNQSTPLNPNKLNETSNIATNTLNQSEPPVYSMLKAPTSLRQELLAEVQRSGEHKLDSTYNHIPSEHLDLKDVKENIHRAYNKNETDVCSTNRFHTYRKTAFTSSTNQHINRNKTIVIAQKELSMDQRKFYTFTKKSNHERNDSTACENVEKGPHMNNTFSKSVLSKALPNQNTLRTLSKLPQFLQKSNPNLVSNSLKSVGGIPISRMSSIGYIKGSQPNIMQNIAEKSQLSSGLLPYGKIKSGSEQLLPEANVNTSNQFPMKGVIAGSTESIESAHSVHSAPDLDDRLSTCSDSSNSHNSCTKTMNIEQLHKLVRMQEESLQQDLAPKPNRQVLENTWVEAKTDLPSPILKNGVESCKISKPLLGHDLSMKCSSPLISPTGSSHALNSNGRNAEGNTAKAKDEIVVSEKTEDLSKVVPKIENKTRLKQPTNWNTGNKPAAVISGIPRPTSRIPAPRFVRPNTKANQSDLKKE</sequence>
<feature type="compositionally biased region" description="Polar residues" evidence="1">
    <location>
        <begin position="828"/>
        <end position="837"/>
    </location>
</feature>
<reference evidence="2 3" key="1">
    <citation type="submission" date="2023-03" db="EMBL/GenBank/DDBJ databases">
        <title>High recombination rates correlate with genetic variation in Cardiocondyla obscurior ants.</title>
        <authorList>
            <person name="Errbii M."/>
        </authorList>
    </citation>
    <scope>NUCLEOTIDE SEQUENCE [LARGE SCALE GENOMIC DNA]</scope>
    <source>
        <strain evidence="2">Alpha-2009</strain>
        <tissue evidence="2">Whole body</tissue>
    </source>
</reference>
<dbReference type="EMBL" id="JADYXP020000024">
    <property type="protein sequence ID" value="KAL0101506.1"/>
    <property type="molecule type" value="Genomic_DNA"/>
</dbReference>
<evidence type="ECO:0000313" key="2">
    <source>
        <dbReference type="EMBL" id="KAL0101506.1"/>
    </source>
</evidence>
<dbReference type="Proteomes" id="UP001430953">
    <property type="component" value="Unassembled WGS sequence"/>
</dbReference>
<comment type="caution">
    <text evidence="2">The sequence shown here is derived from an EMBL/GenBank/DDBJ whole genome shotgun (WGS) entry which is preliminary data.</text>
</comment>